<organism evidence="1 2">
    <name type="scientific">Xylaria flabelliformis</name>
    <dbReference type="NCBI Taxonomy" id="2512241"/>
    <lineage>
        <taxon>Eukaryota</taxon>
        <taxon>Fungi</taxon>
        <taxon>Dikarya</taxon>
        <taxon>Ascomycota</taxon>
        <taxon>Pezizomycotina</taxon>
        <taxon>Sordariomycetes</taxon>
        <taxon>Xylariomycetidae</taxon>
        <taxon>Xylariales</taxon>
        <taxon>Xylariaceae</taxon>
        <taxon>Xylaria</taxon>
    </lineage>
</organism>
<protein>
    <submittedName>
        <fullName evidence="1">Uncharacterized protein</fullName>
    </submittedName>
</protein>
<name>A0A553IDU4_9PEZI</name>
<evidence type="ECO:0000313" key="2">
    <source>
        <dbReference type="Proteomes" id="UP000319160"/>
    </source>
</evidence>
<keyword evidence="2" id="KW-1185">Reference proteome</keyword>
<evidence type="ECO:0000313" key="1">
    <source>
        <dbReference type="EMBL" id="TRX98375.1"/>
    </source>
</evidence>
<gene>
    <name evidence="1" type="ORF">FHL15_000449</name>
</gene>
<comment type="caution">
    <text evidence="1">The sequence shown here is derived from an EMBL/GenBank/DDBJ whole genome shotgun (WGS) entry which is preliminary data.</text>
</comment>
<dbReference type="EMBL" id="VFLP01000002">
    <property type="protein sequence ID" value="TRX98375.1"/>
    <property type="molecule type" value="Genomic_DNA"/>
</dbReference>
<accession>A0A553IDU4</accession>
<dbReference type="AlphaFoldDB" id="A0A553IDU4"/>
<dbReference type="OrthoDB" id="3223806at2759"/>
<proteinExistence type="predicted"/>
<reference evidence="2" key="1">
    <citation type="submission" date="2019-06" db="EMBL/GenBank/DDBJ databases">
        <title>Draft genome sequence of the griseofulvin-producing fungus Xylaria cubensis strain G536.</title>
        <authorList>
            <person name="Mead M.E."/>
            <person name="Raja H.A."/>
            <person name="Steenwyk J.L."/>
            <person name="Knowles S.L."/>
            <person name="Oberlies N.H."/>
            <person name="Rokas A."/>
        </authorList>
    </citation>
    <scope>NUCLEOTIDE SEQUENCE [LARGE SCALE GENOMIC DNA]</scope>
    <source>
        <strain evidence="2">G536</strain>
    </source>
</reference>
<dbReference type="Proteomes" id="UP000319160">
    <property type="component" value="Unassembled WGS sequence"/>
</dbReference>
<sequence>MSDTKESDYRGRTWVGESAESKFHVGDKVYVKASGGVRREGPYLIASVPSAGRYTLSSENGKSAKDDENLLHLRPIIDPFVMPQYTARVVLYKREQFPQIHPTHENVTLAFGETIIAAKPGDLVNIHYSGRRTKEPPTKEFSNTSTGDLAIVLLTAQHESEVRYLYGEELAYFLKAMVDKKLLVTLVLDCCFSGSVVRYDNSTRFVEYDSAVAAAHRPVPWKSLGGKANRPIYRDAIMLPCWLVDPDRYTILAACRPREITREISDEHKRKVSALSFFLSDCMGRVNCLGARQRDVYGYLSVGMKEFRSRSGRQQTPMLYGNKYLRLFGVLYLAYRSAAIQIVRSASDTLQLQAGEAHDISVGDRFDIYSFKSIGEVLLVTAQVQRVNALTSDLELLGEISTNVRTGWVARAMTYLRLGKYPLPLSGVSPSTNIGDWSDAINERKSLTIYDEKETEIAPAFYQHKDHDNSYTIRDKFMRKIENLSLHLHKHNQINQILNTLEHLAKYKWAMNITDQRIPEENAFPKSFRVTLTNLTNNKAYLYGSQAMAQQGDRFELSVENKGSDTLHLHVYLMNSIWKIHSKFNGDYEAIPPPGYAQGVTTTGTWKRTLTMKVAQELERREISQREDIIKIFLALQATSFTMLELPPFGEPIKSTESVRNGDYRDSRQSEDWAALTFRIHTSRR</sequence>
<dbReference type="Gene3D" id="3.40.50.1460">
    <property type="match status" value="1"/>
</dbReference>